<dbReference type="InterPro" id="IPR050515">
    <property type="entry name" value="Beta-lactam/transpept"/>
</dbReference>
<keyword evidence="3" id="KW-0132">Cell division</keyword>
<keyword evidence="4" id="KW-1185">Reference proteome</keyword>
<dbReference type="InterPro" id="IPR012338">
    <property type="entry name" value="Beta-lactam/transpept-like"/>
</dbReference>
<comment type="caution">
    <text evidence="3">The sequence shown here is derived from an EMBL/GenBank/DDBJ whole genome shotgun (WGS) entry which is preliminary data.</text>
</comment>
<dbReference type="InterPro" id="IPR054120">
    <property type="entry name" value="PBPA_dimer"/>
</dbReference>
<dbReference type="GO" id="GO:0071972">
    <property type="term" value="F:peptidoglycan L,D-transpeptidase activity"/>
    <property type="evidence" value="ECO:0007669"/>
    <property type="project" value="TreeGrafter"/>
</dbReference>
<feature type="domain" description="Penicillin binding protein A dimerisation" evidence="2">
    <location>
        <begin position="52"/>
        <end position="134"/>
    </location>
</feature>
<sequence>MNEPIRRLSMLAALLFTALLVSSTWLQVVGAEAINDRPDNRRTALKNYGQERGQILLGGQPIARSVPSDDELQWQRVYASPETYAHITGYYSFEYGAGGGLEGAANSLLSGTDDTLFYGRVSDILSGKASKGASLELTIDPQAQRAAKEALGDQRGAVVAMDPRTGAILAMYSSPTYSPTPLVSHEQGTAAKAWESLNADSSRPLVNRAIGGNLYPPGSVFKVVTAAAAIESGDYDKSSSIPGPAVLDLPQTDVGLPNSHPGACGPNDRVTLAVAMQDSCNTAFGWLGMELGGDTVGDQASKFGFGDKLEIPMDVTPSTFPTGLNPPQEAQSAIGQYDVRVTPLQVAMMSSAVANDGVVMRPYVVERVQGDDLSVISDTKPEQLSRAIDPETATELTDMMKLVVERGTGTQAAVPGTSVAGKTGTAEHAEGAAPHAWFTGFAPADNPKVAVAVVVEDGGRAGNEAYGGSVAGPISAAVMKAVLE</sequence>
<dbReference type="STRING" id="262209.AWH69_02550"/>
<gene>
    <name evidence="3" type="ORF">AWH69_02550</name>
</gene>
<keyword evidence="3" id="KW-0131">Cell cycle</keyword>
<dbReference type="GO" id="GO:0051301">
    <property type="term" value="P:cell division"/>
    <property type="evidence" value="ECO:0007669"/>
    <property type="project" value="UniProtKB-KW"/>
</dbReference>
<dbReference type="Gene3D" id="3.40.710.10">
    <property type="entry name" value="DD-peptidase/beta-lactamase superfamily"/>
    <property type="match status" value="1"/>
</dbReference>
<dbReference type="GO" id="GO:0008658">
    <property type="term" value="F:penicillin binding"/>
    <property type="evidence" value="ECO:0007669"/>
    <property type="project" value="InterPro"/>
</dbReference>
<evidence type="ECO:0000313" key="3">
    <source>
        <dbReference type="EMBL" id="OAB88691.1"/>
    </source>
</evidence>
<dbReference type="InterPro" id="IPR001460">
    <property type="entry name" value="PCN-bd_Tpept"/>
</dbReference>
<dbReference type="Pfam" id="PF00905">
    <property type="entry name" value="Transpeptidase"/>
    <property type="match status" value="1"/>
</dbReference>
<dbReference type="Gene3D" id="3.90.1310.10">
    <property type="entry name" value="Penicillin-binding protein 2a (Domain 2)"/>
    <property type="match status" value="1"/>
</dbReference>
<organism evidence="3 4">
    <name type="scientific">Janibacter melonis</name>
    <dbReference type="NCBI Taxonomy" id="262209"/>
    <lineage>
        <taxon>Bacteria</taxon>
        <taxon>Bacillati</taxon>
        <taxon>Actinomycetota</taxon>
        <taxon>Actinomycetes</taxon>
        <taxon>Micrococcales</taxon>
        <taxon>Intrasporangiaceae</taxon>
        <taxon>Janibacter</taxon>
    </lineage>
</organism>
<name>A0A176QG94_9MICO</name>
<dbReference type="RefSeq" id="WP_068271013.1">
    <property type="nucleotide sequence ID" value="NZ_LQZG01000001.1"/>
</dbReference>
<proteinExistence type="predicted"/>
<dbReference type="EMBL" id="LQZG01000001">
    <property type="protein sequence ID" value="OAB88691.1"/>
    <property type="molecule type" value="Genomic_DNA"/>
</dbReference>
<evidence type="ECO:0000313" key="4">
    <source>
        <dbReference type="Proteomes" id="UP000076976"/>
    </source>
</evidence>
<dbReference type="PANTHER" id="PTHR30627:SF24">
    <property type="entry name" value="PENICILLIN-BINDING PROTEIN 4B"/>
    <property type="match status" value="1"/>
</dbReference>
<reference evidence="3 4" key="1">
    <citation type="submission" date="2016-01" db="EMBL/GenBank/DDBJ databases">
        <title>Janibacter melonis strain CD11_4 genome sequencing and assembly.</title>
        <authorList>
            <person name="Nair G.R."/>
            <person name="Kaur G."/>
            <person name="Chander A.M."/>
            <person name="Mayilraj S."/>
        </authorList>
    </citation>
    <scope>NUCLEOTIDE SEQUENCE [LARGE SCALE GENOMIC DNA]</scope>
    <source>
        <strain evidence="3 4">CD11-4</strain>
    </source>
</reference>
<dbReference type="SUPFAM" id="SSF56601">
    <property type="entry name" value="beta-lactamase/transpeptidase-like"/>
    <property type="match status" value="1"/>
</dbReference>
<protein>
    <submittedName>
        <fullName evidence="3">Cell division protein FtsI</fullName>
    </submittedName>
</protein>
<dbReference type="PANTHER" id="PTHR30627">
    <property type="entry name" value="PEPTIDOGLYCAN D,D-TRANSPEPTIDASE"/>
    <property type="match status" value="1"/>
</dbReference>
<dbReference type="AlphaFoldDB" id="A0A176QG94"/>
<dbReference type="GO" id="GO:0071555">
    <property type="term" value="P:cell wall organization"/>
    <property type="evidence" value="ECO:0007669"/>
    <property type="project" value="TreeGrafter"/>
</dbReference>
<dbReference type="GO" id="GO:0005886">
    <property type="term" value="C:plasma membrane"/>
    <property type="evidence" value="ECO:0007669"/>
    <property type="project" value="TreeGrafter"/>
</dbReference>
<dbReference type="Pfam" id="PF21922">
    <property type="entry name" value="PBP_dimer_2"/>
    <property type="match status" value="1"/>
</dbReference>
<feature type="domain" description="Penicillin-binding protein transpeptidase" evidence="1">
    <location>
        <begin position="156"/>
        <end position="480"/>
    </location>
</feature>
<accession>A0A176QG94</accession>
<dbReference type="Proteomes" id="UP000076976">
    <property type="component" value="Unassembled WGS sequence"/>
</dbReference>
<evidence type="ECO:0000259" key="1">
    <source>
        <dbReference type="Pfam" id="PF00905"/>
    </source>
</evidence>
<evidence type="ECO:0000259" key="2">
    <source>
        <dbReference type="Pfam" id="PF21922"/>
    </source>
</evidence>